<feature type="compositionally biased region" description="Basic and acidic residues" evidence="1">
    <location>
        <begin position="1"/>
        <end position="13"/>
    </location>
</feature>
<protein>
    <submittedName>
        <fullName evidence="2">Uncharacterized protein</fullName>
    </submittedName>
</protein>
<gene>
    <name evidence="2" type="ORF">NDU88_004340</name>
</gene>
<dbReference type="AlphaFoldDB" id="A0AAV7QBM6"/>
<feature type="compositionally biased region" description="Basic and acidic residues" evidence="1">
    <location>
        <begin position="21"/>
        <end position="63"/>
    </location>
</feature>
<sequence>MGRDFSREEELFRGHAQQRPPESEKEDGCGRAEQGREADVGETAQEEKTRKEQTLRKSRDPTGRSRNRIHGRP</sequence>
<organism evidence="2 3">
    <name type="scientific">Pleurodeles waltl</name>
    <name type="common">Iberian ribbed newt</name>
    <dbReference type="NCBI Taxonomy" id="8319"/>
    <lineage>
        <taxon>Eukaryota</taxon>
        <taxon>Metazoa</taxon>
        <taxon>Chordata</taxon>
        <taxon>Craniata</taxon>
        <taxon>Vertebrata</taxon>
        <taxon>Euteleostomi</taxon>
        <taxon>Amphibia</taxon>
        <taxon>Batrachia</taxon>
        <taxon>Caudata</taxon>
        <taxon>Salamandroidea</taxon>
        <taxon>Salamandridae</taxon>
        <taxon>Pleurodelinae</taxon>
        <taxon>Pleurodeles</taxon>
    </lineage>
</organism>
<reference evidence="2" key="1">
    <citation type="journal article" date="2022" name="bioRxiv">
        <title>Sequencing and chromosome-scale assembly of the giantPleurodeles waltlgenome.</title>
        <authorList>
            <person name="Brown T."/>
            <person name="Elewa A."/>
            <person name="Iarovenko S."/>
            <person name="Subramanian E."/>
            <person name="Araus A.J."/>
            <person name="Petzold A."/>
            <person name="Susuki M."/>
            <person name="Suzuki K.-i.T."/>
            <person name="Hayashi T."/>
            <person name="Toyoda A."/>
            <person name="Oliveira C."/>
            <person name="Osipova E."/>
            <person name="Leigh N.D."/>
            <person name="Simon A."/>
            <person name="Yun M.H."/>
        </authorList>
    </citation>
    <scope>NUCLEOTIDE SEQUENCE</scope>
    <source>
        <strain evidence="2">20211129_DDA</strain>
        <tissue evidence="2">Liver</tissue>
    </source>
</reference>
<name>A0AAV7QBM6_PLEWA</name>
<evidence type="ECO:0000313" key="3">
    <source>
        <dbReference type="Proteomes" id="UP001066276"/>
    </source>
</evidence>
<dbReference type="EMBL" id="JANPWB010000010">
    <property type="protein sequence ID" value="KAJ1137946.1"/>
    <property type="molecule type" value="Genomic_DNA"/>
</dbReference>
<proteinExistence type="predicted"/>
<dbReference type="Proteomes" id="UP001066276">
    <property type="component" value="Chromosome 6"/>
</dbReference>
<evidence type="ECO:0000313" key="2">
    <source>
        <dbReference type="EMBL" id="KAJ1137946.1"/>
    </source>
</evidence>
<feature type="region of interest" description="Disordered" evidence="1">
    <location>
        <begin position="1"/>
        <end position="73"/>
    </location>
</feature>
<evidence type="ECO:0000256" key="1">
    <source>
        <dbReference type="SAM" id="MobiDB-lite"/>
    </source>
</evidence>
<accession>A0AAV7QBM6</accession>
<keyword evidence="3" id="KW-1185">Reference proteome</keyword>
<comment type="caution">
    <text evidence="2">The sequence shown here is derived from an EMBL/GenBank/DDBJ whole genome shotgun (WGS) entry which is preliminary data.</text>
</comment>